<dbReference type="AlphaFoldDB" id="A0A3P1XUU8"/>
<evidence type="ECO:0000259" key="1">
    <source>
        <dbReference type="Pfam" id="PF16011"/>
    </source>
</evidence>
<dbReference type="InterPro" id="IPR010502">
    <property type="entry name" value="Carb-bd_dom_fam9"/>
</dbReference>
<proteinExistence type="predicted"/>
<dbReference type="CDD" id="cd09620">
    <property type="entry name" value="CBM9_like_3"/>
    <property type="match status" value="1"/>
</dbReference>
<dbReference type="Pfam" id="PF16011">
    <property type="entry name" value="CBM9_2"/>
    <property type="match status" value="1"/>
</dbReference>
<dbReference type="GO" id="GO:0030246">
    <property type="term" value="F:carbohydrate binding"/>
    <property type="evidence" value="ECO:0007669"/>
    <property type="project" value="InterPro"/>
</dbReference>
<evidence type="ECO:0000313" key="2">
    <source>
        <dbReference type="EMBL" id="RRD62255.1"/>
    </source>
</evidence>
<gene>
    <name evidence="2" type="ORF">EII40_04355</name>
</gene>
<protein>
    <recommendedName>
        <fullName evidence="1">Carbohydrate-binding domain-containing protein</fullName>
    </recommendedName>
</protein>
<dbReference type="Proteomes" id="UP000278609">
    <property type="component" value="Unassembled WGS sequence"/>
</dbReference>
<dbReference type="Gene3D" id="2.60.40.1190">
    <property type="match status" value="1"/>
</dbReference>
<dbReference type="GO" id="GO:0004553">
    <property type="term" value="F:hydrolase activity, hydrolyzing O-glycosyl compounds"/>
    <property type="evidence" value="ECO:0007669"/>
    <property type="project" value="InterPro"/>
</dbReference>
<evidence type="ECO:0000313" key="3">
    <source>
        <dbReference type="Proteomes" id="UP000278609"/>
    </source>
</evidence>
<sequence>MKTLKVPYCPELDGMDLKSATAAMETIALRQSIDTINWPEFPYKPIVAFDIARGDKELYLHYFVRGLSLRAVAGQDGQHVHPDSCVEFFVRRNDDSLYTNFEFNCIGTCLAARGAGRHGRTPFTDNEYRKIRRYTTVERQTFEEKKGIYAWEVTVAIPFDLMGLDASYLPQNMRANFYKCADSTENPHFVTWSPIDLPSPDYHCPEHFGELRF</sequence>
<name>A0A3P1XUU8_TANFO</name>
<accession>A0A3P1XUU8</accession>
<dbReference type="EMBL" id="RQYS01000014">
    <property type="protein sequence ID" value="RRD62255.1"/>
    <property type="molecule type" value="Genomic_DNA"/>
</dbReference>
<dbReference type="SUPFAM" id="SSF49344">
    <property type="entry name" value="CBD9-like"/>
    <property type="match status" value="1"/>
</dbReference>
<dbReference type="GO" id="GO:0016052">
    <property type="term" value="P:carbohydrate catabolic process"/>
    <property type="evidence" value="ECO:0007669"/>
    <property type="project" value="InterPro"/>
</dbReference>
<dbReference type="OrthoDB" id="9801646at2"/>
<organism evidence="2 3">
    <name type="scientific">Tannerella forsythia</name>
    <name type="common">Bacteroides forsythus</name>
    <dbReference type="NCBI Taxonomy" id="28112"/>
    <lineage>
        <taxon>Bacteria</taxon>
        <taxon>Pseudomonadati</taxon>
        <taxon>Bacteroidota</taxon>
        <taxon>Bacteroidia</taxon>
        <taxon>Bacteroidales</taxon>
        <taxon>Tannerellaceae</taxon>
        <taxon>Tannerella</taxon>
    </lineage>
</organism>
<comment type="caution">
    <text evidence="2">The sequence shown here is derived from an EMBL/GenBank/DDBJ whole genome shotgun (WGS) entry which is preliminary data.</text>
</comment>
<feature type="domain" description="Carbohydrate-binding" evidence="1">
    <location>
        <begin position="29"/>
        <end position="213"/>
    </location>
</feature>
<reference evidence="2 3" key="1">
    <citation type="submission" date="2018-11" db="EMBL/GenBank/DDBJ databases">
        <title>Genomes From Bacteria Associated with the Canine Oral Cavity: a Test Case for Automated Genome-Based Taxonomic Assignment.</title>
        <authorList>
            <person name="Coil D.A."/>
            <person name="Jospin G."/>
            <person name="Darling A.E."/>
            <person name="Wallis C."/>
            <person name="Davis I.J."/>
            <person name="Harris S."/>
            <person name="Eisen J.A."/>
            <person name="Holcombe L.J."/>
            <person name="O'Flynn C."/>
        </authorList>
    </citation>
    <scope>NUCLEOTIDE SEQUENCE [LARGE SCALE GENOMIC DNA]</scope>
    <source>
        <strain evidence="2 3">OH2617_COT-023</strain>
    </source>
</reference>